<dbReference type="Proteomes" id="UP001062846">
    <property type="component" value="Chromosome 2"/>
</dbReference>
<gene>
    <name evidence="1" type="ORF">RHMOL_Rhmol02G0197200</name>
</gene>
<keyword evidence="2" id="KW-1185">Reference proteome</keyword>
<evidence type="ECO:0000313" key="1">
    <source>
        <dbReference type="EMBL" id="KAI8568412.1"/>
    </source>
</evidence>
<sequence>MGFNSWWHLIWDTNSLQAPPSLHALSTSGMGYSADYQPLSSYASSWKAQQLLSQQKVVNHAMHGHVFASENTTQGSRCRRNQVQASHGWADGDNKQGHLWEMASKMVTKLPLLYQHILHNLMIRHSS</sequence>
<evidence type="ECO:0000313" key="2">
    <source>
        <dbReference type="Proteomes" id="UP001062846"/>
    </source>
</evidence>
<accession>A0ACC0PTT4</accession>
<name>A0ACC0PTT4_RHOML</name>
<comment type="caution">
    <text evidence="1">The sequence shown here is derived from an EMBL/GenBank/DDBJ whole genome shotgun (WGS) entry which is preliminary data.</text>
</comment>
<reference evidence="1" key="1">
    <citation type="submission" date="2022-02" db="EMBL/GenBank/DDBJ databases">
        <title>Plant Genome Project.</title>
        <authorList>
            <person name="Zhang R.-G."/>
        </authorList>
    </citation>
    <scope>NUCLEOTIDE SEQUENCE</scope>
    <source>
        <strain evidence="1">AT1</strain>
    </source>
</reference>
<proteinExistence type="predicted"/>
<organism evidence="1 2">
    <name type="scientific">Rhododendron molle</name>
    <name type="common">Chinese azalea</name>
    <name type="synonym">Azalea mollis</name>
    <dbReference type="NCBI Taxonomy" id="49168"/>
    <lineage>
        <taxon>Eukaryota</taxon>
        <taxon>Viridiplantae</taxon>
        <taxon>Streptophyta</taxon>
        <taxon>Embryophyta</taxon>
        <taxon>Tracheophyta</taxon>
        <taxon>Spermatophyta</taxon>
        <taxon>Magnoliopsida</taxon>
        <taxon>eudicotyledons</taxon>
        <taxon>Gunneridae</taxon>
        <taxon>Pentapetalae</taxon>
        <taxon>asterids</taxon>
        <taxon>Ericales</taxon>
        <taxon>Ericaceae</taxon>
        <taxon>Ericoideae</taxon>
        <taxon>Rhodoreae</taxon>
        <taxon>Rhododendron</taxon>
    </lineage>
</organism>
<dbReference type="EMBL" id="CM046389">
    <property type="protein sequence ID" value="KAI8568412.1"/>
    <property type="molecule type" value="Genomic_DNA"/>
</dbReference>
<protein>
    <submittedName>
        <fullName evidence="1">Uncharacterized protein</fullName>
    </submittedName>
</protein>